<dbReference type="Proteomes" id="UP000095651">
    <property type="component" value="Unassembled WGS sequence"/>
</dbReference>
<organism evidence="1 2">
    <name type="scientific">Hungatella hathewayi</name>
    <dbReference type="NCBI Taxonomy" id="154046"/>
    <lineage>
        <taxon>Bacteria</taxon>
        <taxon>Bacillati</taxon>
        <taxon>Bacillota</taxon>
        <taxon>Clostridia</taxon>
        <taxon>Lachnospirales</taxon>
        <taxon>Lachnospiraceae</taxon>
        <taxon>Hungatella</taxon>
    </lineage>
</organism>
<evidence type="ECO:0000313" key="1">
    <source>
        <dbReference type="EMBL" id="CUN97046.1"/>
    </source>
</evidence>
<name>A0A174BBE3_9FIRM</name>
<accession>A0A174BBE3</accession>
<gene>
    <name evidence="1" type="ORF">ERS852407_01516</name>
</gene>
<evidence type="ECO:0000313" key="2">
    <source>
        <dbReference type="Proteomes" id="UP000095651"/>
    </source>
</evidence>
<sequence length="32" mass="3315">MEPVGTGGSIELKEGCDITMEMAGGIYAAVRK</sequence>
<dbReference type="EMBL" id="CYZE01000003">
    <property type="protein sequence ID" value="CUN97046.1"/>
    <property type="molecule type" value="Genomic_DNA"/>
</dbReference>
<proteinExistence type="predicted"/>
<dbReference type="AlphaFoldDB" id="A0A174BBE3"/>
<reference evidence="1 2" key="1">
    <citation type="submission" date="2015-09" db="EMBL/GenBank/DDBJ databases">
        <authorList>
            <consortium name="Pathogen Informatics"/>
        </authorList>
    </citation>
    <scope>NUCLEOTIDE SEQUENCE [LARGE SCALE GENOMIC DNA]</scope>
    <source>
        <strain evidence="1 2">2789STDY5608850</strain>
    </source>
</reference>
<protein>
    <submittedName>
        <fullName evidence="1">Uncharacterized protein</fullName>
    </submittedName>
</protein>